<evidence type="ECO:0008006" key="4">
    <source>
        <dbReference type="Google" id="ProtNLM"/>
    </source>
</evidence>
<name>A0A812WJD1_9DINO</name>
<accession>A0A812WJD1</accession>
<gene>
    <name evidence="2" type="ORF">SNEC2469_LOCUS19460</name>
</gene>
<feature type="compositionally biased region" description="Polar residues" evidence="1">
    <location>
        <begin position="218"/>
        <end position="227"/>
    </location>
</feature>
<dbReference type="AlphaFoldDB" id="A0A812WJD1"/>
<keyword evidence="3" id="KW-1185">Reference proteome</keyword>
<evidence type="ECO:0000313" key="3">
    <source>
        <dbReference type="Proteomes" id="UP000601435"/>
    </source>
</evidence>
<reference evidence="2" key="1">
    <citation type="submission" date="2021-02" db="EMBL/GenBank/DDBJ databases">
        <authorList>
            <person name="Dougan E. K."/>
            <person name="Rhodes N."/>
            <person name="Thang M."/>
            <person name="Chan C."/>
        </authorList>
    </citation>
    <scope>NUCLEOTIDE SEQUENCE</scope>
</reference>
<organism evidence="2 3">
    <name type="scientific">Symbiodinium necroappetens</name>
    <dbReference type="NCBI Taxonomy" id="1628268"/>
    <lineage>
        <taxon>Eukaryota</taxon>
        <taxon>Sar</taxon>
        <taxon>Alveolata</taxon>
        <taxon>Dinophyceae</taxon>
        <taxon>Suessiales</taxon>
        <taxon>Symbiodiniaceae</taxon>
        <taxon>Symbiodinium</taxon>
    </lineage>
</organism>
<sequence>MLPASFQENEALRLKCAEAEEQGCWEEATTRHAEVEEWQARCSALEADAHKAERLLAEELQLKAEELTSSLRDLEATRKGQTMAQELAESLEKSYKELNSEYSSCHAELSEAKQEAERLRQLQPRPVQQVQPQPTSAPRASLVATQAGEPATLGSTVAALRRARASLAGEAIERLPQQPQQAQADPGSPSRDVSAGLKALQRLKAAAGKAKAEAGAESPQSSPSGSKAASLIASRSKASSLWLKAAQTGDAAKEPGTASSHAEAEQAETGMKASRDIRTGLQNGYTRADPFPLRAVALLIDGDQIGPQWFESVLLAVQTMSGERPKVAVCFGAPHLASSWKSHLTQHGIQFQKVERKNTTDLPDPNDAAIMEVANSIATASPDSCIAIASTDSDFLDYHLQLKNRGIHSVALVPYTSDEKRCALSGVESCRFRVPPSNPGFKEAFEARFQREYEEERAQEVFQEVGNALKELGYLPELPPFPTARSLAIFFHANKIEDVQLYPWCVAAFLARPLLDAAVPNPGDLLFFEAMEGRKQPAALKRWRVEKAKDGLALAVLGWLGYEVLSEKPASLCEELRAFWHRNSKAMRINLKHSKRVTSMPVLRGEMDCAEMLHFLDTVFKDNAVRQQWRPPPDDRDTRLWLARKRYLPDAEAPRSEVLAAMVALLQDRGVEAPEHSFALTLCLAQEAILQRRNVLSRV</sequence>
<dbReference type="Proteomes" id="UP000601435">
    <property type="component" value="Unassembled WGS sequence"/>
</dbReference>
<evidence type="ECO:0000313" key="2">
    <source>
        <dbReference type="EMBL" id="CAE7677775.1"/>
    </source>
</evidence>
<protein>
    <recommendedName>
        <fullName evidence="4">NYN domain-containing protein</fullName>
    </recommendedName>
</protein>
<dbReference type="EMBL" id="CAJNJA010033341">
    <property type="protein sequence ID" value="CAE7677775.1"/>
    <property type="molecule type" value="Genomic_DNA"/>
</dbReference>
<feature type="region of interest" description="Disordered" evidence="1">
    <location>
        <begin position="246"/>
        <end position="274"/>
    </location>
</feature>
<evidence type="ECO:0000256" key="1">
    <source>
        <dbReference type="SAM" id="MobiDB-lite"/>
    </source>
</evidence>
<proteinExistence type="predicted"/>
<dbReference type="OrthoDB" id="411175at2759"/>
<feature type="region of interest" description="Disordered" evidence="1">
    <location>
        <begin position="208"/>
        <end position="230"/>
    </location>
</feature>
<comment type="caution">
    <text evidence="2">The sequence shown here is derived from an EMBL/GenBank/DDBJ whole genome shotgun (WGS) entry which is preliminary data.</text>
</comment>
<feature type="compositionally biased region" description="Low complexity" evidence="1">
    <location>
        <begin position="121"/>
        <end position="134"/>
    </location>
</feature>
<feature type="region of interest" description="Disordered" evidence="1">
    <location>
        <begin position="169"/>
        <end position="193"/>
    </location>
</feature>
<feature type="region of interest" description="Disordered" evidence="1">
    <location>
        <begin position="102"/>
        <end position="155"/>
    </location>
</feature>
<feature type="compositionally biased region" description="Basic and acidic residues" evidence="1">
    <location>
        <begin position="108"/>
        <end position="120"/>
    </location>
</feature>